<proteinExistence type="predicted"/>
<dbReference type="Proteomes" id="UP000325395">
    <property type="component" value="Unassembled WGS sequence"/>
</dbReference>
<accession>A0ABQ6WE63</accession>
<keyword evidence="1" id="KW-0812">Transmembrane</keyword>
<evidence type="ECO:0000313" key="3">
    <source>
        <dbReference type="Proteomes" id="UP000325395"/>
    </source>
</evidence>
<gene>
    <name evidence="2" type="ORF">BDV36DRAFT_262961</name>
</gene>
<evidence type="ECO:0000313" key="2">
    <source>
        <dbReference type="EMBL" id="KAE8415417.1"/>
    </source>
</evidence>
<feature type="transmembrane region" description="Helical" evidence="1">
    <location>
        <begin position="79"/>
        <end position="98"/>
    </location>
</feature>
<keyword evidence="1" id="KW-1133">Transmembrane helix</keyword>
<name>A0ABQ6WE63_9EURO</name>
<sequence length="103" mass="11713">MGARQHTLYSTHKFGKLPIPVILEAERHYQFPIHDLTSCWKPPTLLPLIATTCLPLELKDIKEWARRSSNDMRLHPSSSSTIVIIIGPFVCGWGFYIAQATRP</sequence>
<reference evidence="2 3" key="1">
    <citation type="submission" date="2019-04" db="EMBL/GenBank/DDBJ databases">
        <authorList>
            <consortium name="DOE Joint Genome Institute"/>
            <person name="Mondo S."/>
            <person name="Kjaerbolling I."/>
            <person name="Vesth T."/>
            <person name="Frisvad J.C."/>
            <person name="Nybo J.L."/>
            <person name="Theobald S."/>
            <person name="Kildgaard S."/>
            <person name="Isbrandt T."/>
            <person name="Kuo A."/>
            <person name="Sato A."/>
            <person name="Lyhne E.K."/>
            <person name="Kogle M.E."/>
            <person name="Wiebenga A."/>
            <person name="Kun R.S."/>
            <person name="Lubbers R.J."/>
            <person name="Makela M.R."/>
            <person name="Barry K."/>
            <person name="Chovatia M."/>
            <person name="Clum A."/>
            <person name="Daum C."/>
            <person name="Haridas S."/>
            <person name="He G."/>
            <person name="LaButti K."/>
            <person name="Lipzen A."/>
            <person name="Riley R."/>
            <person name="Salamov A."/>
            <person name="Simmons B.A."/>
            <person name="Magnuson J.K."/>
            <person name="Henrissat B."/>
            <person name="Mortensen U.H."/>
            <person name="Larsen T.O."/>
            <person name="Devries R.P."/>
            <person name="Grigoriev I.V."/>
            <person name="Machida M."/>
            <person name="Baker S.E."/>
            <person name="Andersen M.R."/>
            <person name="Cantor M.N."/>
            <person name="Hua S.X."/>
        </authorList>
    </citation>
    <scope>NUCLEOTIDE SEQUENCE [LARGE SCALE GENOMIC DNA]</scope>
    <source>
        <strain evidence="2 3">CBS 117616</strain>
    </source>
</reference>
<evidence type="ECO:0000256" key="1">
    <source>
        <dbReference type="SAM" id="Phobius"/>
    </source>
</evidence>
<dbReference type="EMBL" id="ML735767">
    <property type="protein sequence ID" value="KAE8415417.1"/>
    <property type="molecule type" value="Genomic_DNA"/>
</dbReference>
<protein>
    <submittedName>
        <fullName evidence="2">Uncharacterized protein</fullName>
    </submittedName>
</protein>
<keyword evidence="1" id="KW-0472">Membrane</keyword>
<organism evidence="2 3">
    <name type="scientific">Aspergillus pseudocaelatus</name>
    <dbReference type="NCBI Taxonomy" id="1825620"/>
    <lineage>
        <taxon>Eukaryota</taxon>
        <taxon>Fungi</taxon>
        <taxon>Dikarya</taxon>
        <taxon>Ascomycota</taxon>
        <taxon>Pezizomycotina</taxon>
        <taxon>Eurotiomycetes</taxon>
        <taxon>Eurotiomycetidae</taxon>
        <taxon>Eurotiales</taxon>
        <taxon>Aspergillaceae</taxon>
        <taxon>Aspergillus</taxon>
        <taxon>Aspergillus subgen. Circumdati</taxon>
    </lineage>
</organism>
<keyword evidence="3" id="KW-1185">Reference proteome</keyword>